<dbReference type="Gene3D" id="2.60.40.420">
    <property type="entry name" value="Cupredoxins - blue copper proteins"/>
    <property type="match status" value="3"/>
</dbReference>
<gene>
    <name evidence="7" type="ORF">CBW24_04660</name>
</gene>
<dbReference type="GO" id="GO:0016491">
    <property type="term" value="F:oxidoreductase activity"/>
    <property type="evidence" value="ECO:0007669"/>
    <property type="project" value="UniProtKB-KW"/>
</dbReference>
<proteinExistence type="predicted"/>
<dbReference type="PROSITE" id="PS00080">
    <property type="entry name" value="MULTICOPPER_OXIDASE2"/>
    <property type="match status" value="1"/>
</dbReference>
<evidence type="ECO:0000313" key="7">
    <source>
        <dbReference type="EMBL" id="ATI41361.1"/>
    </source>
</evidence>
<dbReference type="PANTHER" id="PTHR11709:SF2">
    <property type="entry name" value="MULTICOPPER OXIDASE LPR1"/>
    <property type="match status" value="1"/>
</dbReference>
<dbReference type="PROSITE" id="PS51318">
    <property type="entry name" value="TAT"/>
    <property type="match status" value="1"/>
</dbReference>
<sequence>MMTTRRDFLIRSGATLATAATTAATTAAMTGLPRLARAATAGLPELRAQKAQVQLAPEGYPQTAIWGYGGALPGPELRLAQGARVQRRFVNDLPQASTVHWHGVRLDNAMDGVPGLTQAAVAPGDGFDYDFTAGDAGTFWYHAHERSVEQVARGLYGALVVEEAEAPDVDADLVLVLDDWLLDPETAQIDTDFEAPHDRSHAGRRGNFVATNGQQAYSRDVATHDRLRLRLINAANARIFVLDVAGMEGWTIALDGMPLPAPTPLTEPVLLGPGQRADLIVDITAEPGEVAQLLRFDSRDGVSQAGFPVTGQSARSRRPAPAALPPNPRMGVTLDADTAALRLNMEGGAMGRLDAAILNGTRRTFRELVEANEFWSFNGVVGMPDAPLATLARGQTATLEIRNDTAFPHAMHLHGMHFRELDDTGAATGPLRDTLLMAGGETRSIGFTADNPGDWMFHCHMLSHAASGMMTWLRVA</sequence>
<evidence type="ECO:0000256" key="3">
    <source>
        <dbReference type="SAM" id="MobiDB-lite"/>
    </source>
</evidence>
<keyword evidence="8" id="KW-1185">Reference proteome</keyword>
<name>A0A291LXE2_9RHOB</name>
<evidence type="ECO:0000313" key="8">
    <source>
        <dbReference type="Proteomes" id="UP000219050"/>
    </source>
</evidence>
<feature type="region of interest" description="Disordered" evidence="3">
    <location>
        <begin position="307"/>
        <end position="331"/>
    </location>
</feature>
<feature type="domain" description="Plastocyanin-like" evidence="6">
    <location>
        <begin position="53"/>
        <end position="164"/>
    </location>
</feature>
<dbReference type="Proteomes" id="UP000219050">
    <property type="component" value="Chromosome"/>
</dbReference>
<dbReference type="SUPFAM" id="SSF49503">
    <property type="entry name" value="Cupredoxins"/>
    <property type="match status" value="3"/>
</dbReference>
<keyword evidence="1" id="KW-0479">Metal-binding</keyword>
<dbReference type="Pfam" id="PF07731">
    <property type="entry name" value="Cu-oxidase_2"/>
    <property type="match status" value="1"/>
</dbReference>
<keyword evidence="2" id="KW-0560">Oxidoreductase</keyword>
<evidence type="ECO:0000256" key="1">
    <source>
        <dbReference type="ARBA" id="ARBA00022723"/>
    </source>
</evidence>
<dbReference type="AlphaFoldDB" id="A0A291LXE2"/>
<evidence type="ECO:0000259" key="5">
    <source>
        <dbReference type="Pfam" id="PF07731"/>
    </source>
</evidence>
<organism evidence="7 8">
    <name type="scientific">Pacificitalea manganoxidans</name>
    <dbReference type="NCBI Taxonomy" id="1411902"/>
    <lineage>
        <taxon>Bacteria</taxon>
        <taxon>Pseudomonadati</taxon>
        <taxon>Pseudomonadota</taxon>
        <taxon>Alphaproteobacteria</taxon>
        <taxon>Rhodobacterales</taxon>
        <taxon>Paracoccaceae</taxon>
        <taxon>Pacificitalea</taxon>
    </lineage>
</organism>
<protein>
    <submittedName>
        <fullName evidence="7">Copper oxidase</fullName>
    </submittedName>
</protein>
<dbReference type="InterPro" id="IPR002355">
    <property type="entry name" value="Cu_oxidase_Cu_BS"/>
</dbReference>
<dbReference type="InterPro" id="IPR006311">
    <property type="entry name" value="TAT_signal"/>
</dbReference>
<dbReference type="PANTHER" id="PTHR11709">
    <property type="entry name" value="MULTI-COPPER OXIDASE"/>
    <property type="match status" value="1"/>
</dbReference>
<dbReference type="KEGG" id="cmag:CBW24_04660"/>
<feature type="chain" id="PRO_5013081318" evidence="4">
    <location>
        <begin position="20"/>
        <end position="476"/>
    </location>
</feature>
<dbReference type="InterPro" id="IPR011707">
    <property type="entry name" value="Cu-oxidase-like_N"/>
</dbReference>
<dbReference type="InterPro" id="IPR045087">
    <property type="entry name" value="Cu-oxidase_fam"/>
</dbReference>
<evidence type="ECO:0000256" key="4">
    <source>
        <dbReference type="SAM" id="SignalP"/>
    </source>
</evidence>
<dbReference type="GO" id="GO:0005507">
    <property type="term" value="F:copper ion binding"/>
    <property type="evidence" value="ECO:0007669"/>
    <property type="project" value="InterPro"/>
</dbReference>
<dbReference type="OrthoDB" id="9757546at2"/>
<dbReference type="EMBL" id="CP021404">
    <property type="protein sequence ID" value="ATI41361.1"/>
    <property type="molecule type" value="Genomic_DNA"/>
</dbReference>
<evidence type="ECO:0000259" key="6">
    <source>
        <dbReference type="Pfam" id="PF07732"/>
    </source>
</evidence>
<dbReference type="CDD" id="cd13861">
    <property type="entry name" value="CuRO_1_CumA_like"/>
    <property type="match status" value="1"/>
</dbReference>
<dbReference type="InterPro" id="IPR011706">
    <property type="entry name" value="Cu-oxidase_C"/>
</dbReference>
<dbReference type="InterPro" id="IPR008972">
    <property type="entry name" value="Cupredoxin"/>
</dbReference>
<feature type="signal peptide" evidence="4">
    <location>
        <begin position="1"/>
        <end position="19"/>
    </location>
</feature>
<accession>A0A291LXE2</accession>
<reference evidence="7 8" key="1">
    <citation type="submission" date="2017-05" db="EMBL/GenBank/DDBJ databases">
        <title>Comparative genomic and metabolic analysis of manganese-oxidizing mechanisms in Celeribater manganoxidans DY25T: its adaption to the environment of polymetallic nodule.</title>
        <authorList>
            <person name="Wang X."/>
        </authorList>
    </citation>
    <scope>NUCLEOTIDE SEQUENCE [LARGE SCALE GENOMIC DNA]</scope>
    <source>
        <strain evidence="7 8">DY25</strain>
    </source>
</reference>
<feature type="domain" description="Plastocyanin-like" evidence="5">
    <location>
        <begin position="370"/>
        <end position="475"/>
    </location>
</feature>
<evidence type="ECO:0000256" key="2">
    <source>
        <dbReference type="ARBA" id="ARBA00023002"/>
    </source>
</evidence>
<dbReference type="Pfam" id="PF07732">
    <property type="entry name" value="Cu-oxidase_3"/>
    <property type="match status" value="1"/>
</dbReference>
<dbReference type="GO" id="GO:0030288">
    <property type="term" value="C:outer membrane-bounded periplasmic space"/>
    <property type="evidence" value="ECO:0007669"/>
    <property type="project" value="TreeGrafter"/>
</dbReference>
<dbReference type="RefSeq" id="WP_097372827.1">
    <property type="nucleotide sequence ID" value="NZ_CP021404.1"/>
</dbReference>
<keyword evidence="4" id="KW-0732">Signal</keyword>